<protein>
    <submittedName>
        <fullName evidence="1">Uncharacterized protein</fullName>
    </submittedName>
</protein>
<gene>
    <name evidence="1" type="ORF">HBA54_13110</name>
</gene>
<dbReference type="EMBL" id="JAAQPH010000009">
    <property type="protein sequence ID" value="NIA69534.1"/>
    <property type="molecule type" value="Genomic_DNA"/>
</dbReference>
<dbReference type="RefSeq" id="WP_167225235.1">
    <property type="nucleotide sequence ID" value="NZ_JAAQPH010000009.1"/>
</dbReference>
<accession>A0A967EY58</accession>
<keyword evidence="2" id="KW-1185">Reference proteome</keyword>
<evidence type="ECO:0000313" key="2">
    <source>
        <dbReference type="Proteomes" id="UP000761264"/>
    </source>
</evidence>
<sequence>MRRIPYEKALNAYSYKIDMGGAGGEACKTKSLGTQIKATLAKAVRIAQSGGECSDCTNDEQVLIDAFLRIPKGTN</sequence>
<evidence type="ECO:0000313" key="1">
    <source>
        <dbReference type="EMBL" id="NIA69534.1"/>
    </source>
</evidence>
<comment type="caution">
    <text evidence="1">The sequence shown here is derived from an EMBL/GenBank/DDBJ whole genome shotgun (WGS) entry which is preliminary data.</text>
</comment>
<dbReference type="Proteomes" id="UP000761264">
    <property type="component" value="Unassembled WGS sequence"/>
</dbReference>
<name>A0A967EY58_9PROT</name>
<dbReference type="AlphaFoldDB" id="A0A967EY58"/>
<proteinExistence type="predicted"/>
<reference evidence="1" key="1">
    <citation type="submission" date="2020-03" db="EMBL/GenBank/DDBJ databases">
        <title>Genome of Pelagibius litoralis DSM 21314T.</title>
        <authorList>
            <person name="Wang G."/>
        </authorList>
    </citation>
    <scope>NUCLEOTIDE SEQUENCE</scope>
    <source>
        <strain evidence="1">DSM 21314</strain>
    </source>
</reference>
<organism evidence="1 2">
    <name type="scientific">Pelagibius litoralis</name>
    <dbReference type="NCBI Taxonomy" id="374515"/>
    <lineage>
        <taxon>Bacteria</taxon>
        <taxon>Pseudomonadati</taxon>
        <taxon>Pseudomonadota</taxon>
        <taxon>Alphaproteobacteria</taxon>
        <taxon>Rhodospirillales</taxon>
        <taxon>Rhodovibrionaceae</taxon>
        <taxon>Pelagibius</taxon>
    </lineage>
</organism>